<dbReference type="WBParaSite" id="PSAMB.scaffold81size84123.g1711.t1">
    <property type="protein sequence ID" value="PSAMB.scaffold81size84123.g1711.t1"/>
    <property type="gene ID" value="PSAMB.scaffold81size84123.g1711"/>
</dbReference>
<dbReference type="Proteomes" id="UP000887566">
    <property type="component" value="Unplaced"/>
</dbReference>
<evidence type="ECO:0000313" key="2">
    <source>
        <dbReference type="Proteomes" id="UP000887566"/>
    </source>
</evidence>
<evidence type="ECO:0000256" key="1">
    <source>
        <dbReference type="SAM" id="MobiDB-lite"/>
    </source>
</evidence>
<feature type="region of interest" description="Disordered" evidence="1">
    <location>
        <begin position="1"/>
        <end position="37"/>
    </location>
</feature>
<evidence type="ECO:0000313" key="3">
    <source>
        <dbReference type="WBParaSite" id="PSAMB.scaffold81size84123.g1711.t1"/>
    </source>
</evidence>
<sequence>MEVAPVERKAPGGLSSPGARPRASDKTTQNAHYSRLSRAKRITFRRCAAQRRSAPSFSRGLRGLCAGREMPECSRGLARIGPSVTGRQQRAGRSDRAVVGPEPITST</sequence>
<feature type="region of interest" description="Disordered" evidence="1">
    <location>
        <begin position="77"/>
        <end position="107"/>
    </location>
</feature>
<keyword evidence="2" id="KW-1185">Reference proteome</keyword>
<organism evidence="2 3">
    <name type="scientific">Plectus sambesii</name>
    <dbReference type="NCBI Taxonomy" id="2011161"/>
    <lineage>
        <taxon>Eukaryota</taxon>
        <taxon>Metazoa</taxon>
        <taxon>Ecdysozoa</taxon>
        <taxon>Nematoda</taxon>
        <taxon>Chromadorea</taxon>
        <taxon>Plectida</taxon>
        <taxon>Plectina</taxon>
        <taxon>Plectoidea</taxon>
        <taxon>Plectidae</taxon>
        <taxon>Plectus</taxon>
    </lineage>
</organism>
<dbReference type="AlphaFoldDB" id="A0A914XK44"/>
<feature type="compositionally biased region" description="Basic and acidic residues" evidence="1">
    <location>
        <begin position="1"/>
        <end position="10"/>
    </location>
</feature>
<accession>A0A914XK44</accession>
<protein>
    <submittedName>
        <fullName evidence="3">Uncharacterized protein</fullName>
    </submittedName>
</protein>
<proteinExistence type="predicted"/>
<reference evidence="3" key="1">
    <citation type="submission" date="2022-11" db="UniProtKB">
        <authorList>
            <consortium name="WormBaseParasite"/>
        </authorList>
    </citation>
    <scope>IDENTIFICATION</scope>
</reference>
<name>A0A914XK44_9BILA</name>